<dbReference type="GO" id="GO:0045490">
    <property type="term" value="P:pectin catabolic process"/>
    <property type="evidence" value="ECO:0007669"/>
    <property type="project" value="UniProtKB-UniPathway"/>
</dbReference>
<dbReference type="InterPro" id="IPR011050">
    <property type="entry name" value="Pectin_lyase_fold/virulence"/>
</dbReference>
<dbReference type="PANTHER" id="PTHR31707">
    <property type="entry name" value="PECTINESTERASE"/>
    <property type="match status" value="1"/>
</dbReference>
<dbReference type="AlphaFoldDB" id="A0A5J9UJJ8"/>
<evidence type="ECO:0000313" key="5">
    <source>
        <dbReference type="EMBL" id="TVU23491.1"/>
    </source>
</evidence>
<feature type="domain" description="Pectinesterase catalytic" evidence="4">
    <location>
        <begin position="2"/>
        <end position="137"/>
    </location>
</feature>
<dbReference type="EMBL" id="RWGY01000013">
    <property type="protein sequence ID" value="TVU23491.1"/>
    <property type="molecule type" value="Genomic_DNA"/>
</dbReference>
<keyword evidence="3" id="KW-0063">Aspartyl esterase</keyword>
<dbReference type="Gramene" id="TVU23491">
    <property type="protein sequence ID" value="TVU23491"/>
    <property type="gene ID" value="EJB05_25862"/>
</dbReference>
<gene>
    <name evidence="5" type="ORF">EJB05_25862</name>
</gene>
<dbReference type="InterPro" id="IPR000070">
    <property type="entry name" value="Pectinesterase_cat"/>
</dbReference>
<dbReference type="Pfam" id="PF01095">
    <property type="entry name" value="Pectinesterase"/>
    <property type="match status" value="1"/>
</dbReference>
<comment type="pathway">
    <text evidence="1">Glycan metabolism; pectin degradation; 2-dehydro-3-deoxy-D-gluconate from pectin: step 1/5.</text>
</comment>
<dbReference type="Proteomes" id="UP000324897">
    <property type="component" value="Chromosome 2"/>
</dbReference>
<reference evidence="5 6" key="1">
    <citation type="journal article" date="2019" name="Sci. Rep.">
        <title>A high-quality genome of Eragrostis curvula grass provides insights into Poaceae evolution and supports new strategies to enhance forage quality.</title>
        <authorList>
            <person name="Carballo J."/>
            <person name="Santos B.A.C.M."/>
            <person name="Zappacosta D."/>
            <person name="Garbus I."/>
            <person name="Selva J.P."/>
            <person name="Gallo C.A."/>
            <person name="Diaz A."/>
            <person name="Albertini E."/>
            <person name="Caccamo M."/>
            <person name="Echenique V."/>
        </authorList>
    </citation>
    <scope>NUCLEOTIDE SEQUENCE [LARGE SCALE GENOMIC DNA]</scope>
    <source>
        <strain evidence="6">cv. Victoria</strain>
        <tissue evidence="5">Leaf</tissue>
    </source>
</reference>
<feature type="non-terminal residue" evidence="5">
    <location>
        <position position="1"/>
    </location>
</feature>
<dbReference type="UniPathway" id="UPA00545">
    <property type="reaction ID" value="UER00823"/>
</dbReference>
<dbReference type="OrthoDB" id="615350at2759"/>
<evidence type="ECO:0000259" key="4">
    <source>
        <dbReference type="Pfam" id="PF01095"/>
    </source>
</evidence>
<comment type="caution">
    <text evidence="5">The sequence shown here is derived from an EMBL/GenBank/DDBJ whole genome shotgun (WGS) entry which is preliminary data.</text>
</comment>
<dbReference type="InterPro" id="IPR012334">
    <property type="entry name" value="Pectin_lyas_fold"/>
</dbReference>
<organism evidence="5 6">
    <name type="scientific">Eragrostis curvula</name>
    <name type="common">weeping love grass</name>
    <dbReference type="NCBI Taxonomy" id="38414"/>
    <lineage>
        <taxon>Eukaryota</taxon>
        <taxon>Viridiplantae</taxon>
        <taxon>Streptophyta</taxon>
        <taxon>Embryophyta</taxon>
        <taxon>Tracheophyta</taxon>
        <taxon>Spermatophyta</taxon>
        <taxon>Magnoliopsida</taxon>
        <taxon>Liliopsida</taxon>
        <taxon>Poales</taxon>
        <taxon>Poaceae</taxon>
        <taxon>PACMAD clade</taxon>
        <taxon>Chloridoideae</taxon>
        <taxon>Eragrostideae</taxon>
        <taxon>Eragrostidinae</taxon>
        <taxon>Eragrostis</taxon>
    </lineage>
</organism>
<name>A0A5J9UJJ8_9POAL</name>
<evidence type="ECO:0000256" key="1">
    <source>
        <dbReference type="ARBA" id="ARBA00005184"/>
    </source>
</evidence>
<accession>A0A5J9UJJ8</accession>
<evidence type="ECO:0000313" key="6">
    <source>
        <dbReference type="Proteomes" id="UP000324897"/>
    </source>
</evidence>
<keyword evidence="6" id="KW-1185">Reference proteome</keyword>
<dbReference type="GO" id="GO:0042545">
    <property type="term" value="P:cell wall modification"/>
    <property type="evidence" value="ECO:0007669"/>
    <property type="project" value="InterPro"/>
</dbReference>
<dbReference type="Gene3D" id="2.160.20.10">
    <property type="entry name" value="Single-stranded right-handed beta-helix, Pectin lyase-like"/>
    <property type="match status" value="1"/>
</dbReference>
<dbReference type="GO" id="GO:0030599">
    <property type="term" value="F:pectinesterase activity"/>
    <property type="evidence" value="ECO:0007669"/>
    <property type="project" value="InterPro"/>
</dbReference>
<evidence type="ECO:0000256" key="2">
    <source>
        <dbReference type="ARBA" id="ARBA00022801"/>
    </source>
</evidence>
<evidence type="ECO:0000256" key="3">
    <source>
        <dbReference type="ARBA" id="ARBA00023085"/>
    </source>
</evidence>
<proteinExistence type="predicted"/>
<protein>
    <recommendedName>
        <fullName evidence="4">Pectinesterase catalytic domain-containing protein</fullName>
    </recommendedName>
</protein>
<keyword evidence="2" id="KW-0378">Hydrolase</keyword>
<dbReference type="SUPFAM" id="SSF51126">
    <property type="entry name" value="Pectin lyase-like"/>
    <property type="match status" value="1"/>
</dbReference>
<sequence>MVRRPNKVQGTGHNVITAQGRNSATHDSGFVFQNCTVQGAEGEDLAGVETFLGRPWKNFSHVIFMDCFLGDVVSAAGWVAWNKEKEVEATKRTVSYSEFGNRGPKADTSQRVAWEGFHALTDARQVMDYSADRFINANLWVPRGIHYINTIQ</sequence>